<dbReference type="STRING" id="360411.AC812_02225"/>
<organism evidence="3 4">
    <name type="scientific">Bellilinea caldifistulae</name>
    <dbReference type="NCBI Taxonomy" id="360411"/>
    <lineage>
        <taxon>Bacteria</taxon>
        <taxon>Bacillati</taxon>
        <taxon>Chloroflexota</taxon>
        <taxon>Anaerolineae</taxon>
        <taxon>Anaerolineales</taxon>
        <taxon>Anaerolineaceae</taxon>
        <taxon>Bellilinea</taxon>
    </lineage>
</organism>
<dbReference type="Gene3D" id="3.90.25.10">
    <property type="entry name" value="UDP-galactose 4-epimerase, domain 1"/>
    <property type="match status" value="1"/>
</dbReference>
<dbReference type="PATRIC" id="fig|360411.5.peg.1003"/>
<dbReference type="SUPFAM" id="SSF51735">
    <property type="entry name" value="NAD(P)-binding Rossmann-fold domains"/>
    <property type="match status" value="1"/>
</dbReference>
<dbReference type="AlphaFoldDB" id="A0A0N8GNG7"/>
<evidence type="ECO:0000313" key="3">
    <source>
        <dbReference type="EMBL" id="KPL78050.1"/>
    </source>
</evidence>
<dbReference type="Pfam" id="PF01370">
    <property type="entry name" value="Epimerase"/>
    <property type="match status" value="1"/>
</dbReference>
<dbReference type="PRINTS" id="PR01713">
    <property type="entry name" value="NUCEPIMERASE"/>
</dbReference>
<gene>
    <name evidence="3" type="ORF">AC812_02225</name>
</gene>
<evidence type="ECO:0000256" key="1">
    <source>
        <dbReference type="ARBA" id="ARBA00007637"/>
    </source>
</evidence>
<dbReference type="InterPro" id="IPR001509">
    <property type="entry name" value="Epimerase_deHydtase"/>
</dbReference>
<reference evidence="3 4" key="1">
    <citation type="submission" date="2015-07" db="EMBL/GenBank/DDBJ databases">
        <title>Draft genome of Bellilinea caldifistulae DSM 17877.</title>
        <authorList>
            <person name="Hemp J."/>
            <person name="Ward L.M."/>
            <person name="Pace L.A."/>
            <person name="Fischer W.W."/>
        </authorList>
    </citation>
    <scope>NUCLEOTIDE SEQUENCE [LARGE SCALE GENOMIC DNA]</scope>
    <source>
        <strain evidence="3 4">GOMI-1</strain>
    </source>
</reference>
<dbReference type="InterPro" id="IPR036291">
    <property type="entry name" value="NAD(P)-bd_dom_sf"/>
</dbReference>
<comment type="caution">
    <text evidence="3">The sequence shown here is derived from an EMBL/GenBank/DDBJ whole genome shotgun (WGS) entry which is preliminary data.</text>
</comment>
<keyword evidence="4" id="KW-1185">Reference proteome</keyword>
<feature type="domain" description="NAD-dependent epimerase/dehydratase" evidence="2">
    <location>
        <begin position="4"/>
        <end position="237"/>
    </location>
</feature>
<protein>
    <submittedName>
        <fullName evidence="3">UDP-glucose 4-epimerase</fullName>
    </submittedName>
</protein>
<evidence type="ECO:0000259" key="2">
    <source>
        <dbReference type="Pfam" id="PF01370"/>
    </source>
</evidence>
<dbReference type="EMBL" id="LGHJ01000007">
    <property type="protein sequence ID" value="KPL78050.1"/>
    <property type="molecule type" value="Genomic_DNA"/>
</dbReference>
<dbReference type="Gene3D" id="3.40.50.720">
    <property type="entry name" value="NAD(P)-binding Rossmann-like Domain"/>
    <property type="match status" value="1"/>
</dbReference>
<evidence type="ECO:0000313" key="4">
    <source>
        <dbReference type="Proteomes" id="UP000050514"/>
    </source>
</evidence>
<proteinExistence type="inferred from homology"/>
<dbReference type="Proteomes" id="UP000050514">
    <property type="component" value="Unassembled WGS sequence"/>
</dbReference>
<accession>A0A0N8GNG7</accession>
<comment type="similarity">
    <text evidence="1">Belongs to the NAD(P)-dependent epimerase/dehydratase family.</text>
</comment>
<dbReference type="PANTHER" id="PTHR43000">
    <property type="entry name" value="DTDP-D-GLUCOSE 4,6-DEHYDRATASE-RELATED"/>
    <property type="match status" value="1"/>
</dbReference>
<sequence length="311" mass="34918">MMKILVTGGAGFIGSTVVDLLLQDGHDVVIVDNLVTGRYTNINPAATFYQLDIRSSNLSQIFEKERPDVVNHHAAQMDVRRSVADPLYDADVNVKGSLNVLECARKYDVRQFIYASSGGTVYGEPKYLPCDEEHPIQPICQYGATKYMTELYLYMYRVMYGLDYVVFRYPNVYGPRQDPKGEAGVVAIFTGQMSRNEAVTIHGDGLQERDFVFVDDVAEANRLALSLNSGGYVYNLGTGQPTNVIQIFEGLKVITHYTKEVQFGPARLGETRRIYLDSTKFQAETGWKPKTSLLQGLSKTVEFFRQTELVN</sequence>
<name>A0A0N8GNG7_9CHLR</name>